<keyword evidence="2" id="KW-0472">Membrane</keyword>
<evidence type="ECO:0000313" key="5">
    <source>
        <dbReference type="Proteomes" id="UP001408789"/>
    </source>
</evidence>
<reference evidence="4 5" key="1">
    <citation type="submission" date="2024-04" db="EMBL/GenBank/DDBJ databases">
        <title>The reference genome of an endangered Asteraceae, Deinandra increscens subsp. villosa, native to the Central Coast of California.</title>
        <authorList>
            <person name="Guilliams M."/>
            <person name="Hasenstab-Lehman K."/>
            <person name="Meyer R."/>
            <person name="Mcevoy S."/>
        </authorList>
    </citation>
    <scope>NUCLEOTIDE SEQUENCE [LARGE SCALE GENOMIC DNA]</scope>
    <source>
        <tissue evidence="4">Leaf</tissue>
    </source>
</reference>
<name>A0AAP0DPQ5_9ASTR</name>
<dbReference type="Gene3D" id="3.30.40.10">
    <property type="entry name" value="Zinc/RING finger domain, C3HC4 (zinc finger)"/>
    <property type="match status" value="1"/>
</dbReference>
<dbReference type="PANTHER" id="PTHR45669:SF28">
    <property type="entry name" value="GLUTAREDOXIN DOMAIN-CONTAINING PROTEIN"/>
    <property type="match status" value="1"/>
</dbReference>
<dbReference type="InterPro" id="IPR001841">
    <property type="entry name" value="Znf_RING"/>
</dbReference>
<dbReference type="InterPro" id="IPR013083">
    <property type="entry name" value="Znf_RING/FYVE/PHD"/>
</dbReference>
<keyword evidence="5" id="KW-1185">Reference proteome</keyword>
<dbReference type="PROSITE" id="PS51354">
    <property type="entry name" value="GLUTAREDOXIN_2"/>
    <property type="match status" value="1"/>
</dbReference>
<evidence type="ECO:0000259" key="3">
    <source>
        <dbReference type="PROSITE" id="PS50089"/>
    </source>
</evidence>
<protein>
    <recommendedName>
        <fullName evidence="3">RING-type domain-containing protein</fullName>
    </recommendedName>
</protein>
<proteinExistence type="predicted"/>
<sequence length="457" mass="50964">MNGTTDAVAPPYTTPSPIGDPPGSHDYFFVVGFFCTVLFLLTITYSACICKNSRSQLPLSTTTVYDDGYDENLVMIPSGLFPECGHLFHVTCIDTWLKAHPTCPVCRNLAVSVRPTSHGLDRLLTPQASLSRQVRKNNNMDMKGVKGKFMSKLKTIKTIGHLKPDRILHVKAAEGFIDNLFAKSSGKSVSHLISEEKVRRIESENSVSVQEHEVIDVSEIMNDLEDDNGSDTDSVVDEKENIRPVSNGAAFKQAVSEVKAQEEERRNRVLRSIRDELDQEPERPLKSLKLEEIANPLLDFEKICPPGGSDSVILYTTGLRSIRKTFEDCSSIRFLLESFRVLYHERDLSMHLDFRDELFRILGGKVVPPKLFIKGRYIGGAEDVLRLHEQGKFRPLLAGIPLNTSDGPCEGCAGVRFVVCFSCSGSRKADSESGDRWLPEKCKECNENGLILCPFCC</sequence>
<organism evidence="4 5">
    <name type="scientific">Deinandra increscens subsp. villosa</name>
    <dbReference type="NCBI Taxonomy" id="3103831"/>
    <lineage>
        <taxon>Eukaryota</taxon>
        <taxon>Viridiplantae</taxon>
        <taxon>Streptophyta</taxon>
        <taxon>Embryophyta</taxon>
        <taxon>Tracheophyta</taxon>
        <taxon>Spermatophyta</taxon>
        <taxon>Magnoliopsida</taxon>
        <taxon>eudicotyledons</taxon>
        <taxon>Gunneridae</taxon>
        <taxon>Pentapetalae</taxon>
        <taxon>asterids</taxon>
        <taxon>campanulids</taxon>
        <taxon>Asterales</taxon>
        <taxon>Asteraceae</taxon>
        <taxon>Asteroideae</taxon>
        <taxon>Heliantheae alliance</taxon>
        <taxon>Madieae</taxon>
        <taxon>Madiinae</taxon>
        <taxon>Deinandra</taxon>
    </lineage>
</organism>
<accession>A0AAP0DPQ5</accession>
<dbReference type="SUPFAM" id="SSF57850">
    <property type="entry name" value="RING/U-box"/>
    <property type="match status" value="1"/>
</dbReference>
<dbReference type="AlphaFoldDB" id="A0AAP0DPQ5"/>
<feature type="transmembrane region" description="Helical" evidence="2">
    <location>
        <begin position="27"/>
        <end position="50"/>
    </location>
</feature>
<comment type="caution">
    <text evidence="4">The sequence shown here is derived from an EMBL/GenBank/DDBJ whole genome shotgun (WGS) entry which is preliminary data.</text>
</comment>
<dbReference type="PROSITE" id="PS50089">
    <property type="entry name" value="ZF_RING_2"/>
    <property type="match status" value="1"/>
</dbReference>
<dbReference type="InterPro" id="IPR002109">
    <property type="entry name" value="Glutaredoxin"/>
</dbReference>
<evidence type="ECO:0000256" key="1">
    <source>
        <dbReference type="PROSITE-ProRule" id="PRU00175"/>
    </source>
</evidence>
<dbReference type="CDD" id="cd03031">
    <property type="entry name" value="GRX_GRX_like"/>
    <property type="match status" value="1"/>
</dbReference>
<dbReference type="Pfam" id="PF00462">
    <property type="entry name" value="Glutaredoxin"/>
    <property type="match status" value="1"/>
</dbReference>
<keyword evidence="2" id="KW-1133">Transmembrane helix</keyword>
<dbReference type="InterPro" id="IPR036249">
    <property type="entry name" value="Thioredoxin-like_sf"/>
</dbReference>
<dbReference type="GO" id="GO:0008270">
    <property type="term" value="F:zinc ion binding"/>
    <property type="evidence" value="ECO:0007669"/>
    <property type="project" value="UniProtKB-KW"/>
</dbReference>
<keyword evidence="2" id="KW-0812">Transmembrane</keyword>
<dbReference type="SUPFAM" id="SSF52833">
    <property type="entry name" value="Thioredoxin-like"/>
    <property type="match status" value="1"/>
</dbReference>
<keyword evidence="1" id="KW-0863">Zinc-finger</keyword>
<dbReference type="Pfam" id="PF13639">
    <property type="entry name" value="zf-RING_2"/>
    <property type="match status" value="1"/>
</dbReference>
<keyword evidence="1" id="KW-0479">Metal-binding</keyword>
<gene>
    <name evidence="4" type="ORF">SSX86_002753</name>
</gene>
<feature type="domain" description="RING-type" evidence="3">
    <location>
        <begin position="83"/>
        <end position="107"/>
    </location>
</feature>
<dbReference type="EMBL" id="JBCNJP010000006">
    <property type="protein sequence ID" value="KAK9078696.1"/>
    <property type="molecule type" value="Genomic_DNA"/>
</dbReference>
<keyword evidence="1" id="KW-0862">Zinc</keyword>
<dbReference type="Pfam" id="PF23733">
    <property type="entry name" value="GRXCR1-2_C"/>
    <property type="match status" value="1"/>
</dbReference>
<dbReference type="Proteomes" id="UP001408789">
    <property type="component" value="Unassembled WGS sequence"/>
</dbReference>
<dbReference type="Gene3D" id="3.40.30.10">
    <property type="entry name" value="Glutaredoxin"/>
    <property type="match status" value="1"/>
</dbReference>
<dbReference type="SMART" id="SM00184">
    <property type="entry name" value="RING"/>
    <property type="match status" value="1"/>
</dbReference>
<dbReference type="PANTHER" id="PTHR45669">
    <property type="entry name" value="GLUTAREDOXIN DOMAIN-CONTAINING CYSTEINE-RICH PROTEIN CG12206-RELATED"/>
    <property type="match status" value="1"/>
</dbReference>
<evidence type="ECO:0000313" key="4">
    <source>
        <dbReference type="EMBL" id="KAK9078696.1"/>
    </source>
</evidence>
<evidence type="ECO:0000256" key="2">
    <source>
        <dbReference type="SAM" id="Phobius"/>
    </source>
</evidence>